<dbReference type="PROSITE" id="PS50297">
    <property type="entry name" value="ANK_REP_REGION"/>
    <property type="match status" value="1"/>
</dbReference>
<dbReference type="OrthoDB" id="19174at2759"/>
<dbReference type="Proteomes" id="UP000749646">
    <property type="component" value="Unassembled WGS sequence"/>
</dbReference>
<feature type="compositionally biased region" description="Polar residues" evidence="4">
    <location>
        <begin position="198"/>
        <end position="208"/>
    </location>
</feature>
<dbReference type="Gene3D" id="1.25.40.20">
    <property type="entry name" value="Ankyrin repeat-containing domain"/>
    <property type="match status" value="1"/>
</dbReference>
<evidence type="ECO:0000313" key="5">
    <source>
        <dbReference type="EMBL" id="KAF9986485.1"/>
    </source>
</evidence>
<reference evidence="5" key="1">
    <citation type="journal article" date="2020" name="Fungal Divers.">
        <title>Resolving the Mortierellaceae phylogeny through synthesis of multi-gene phylogenetics and phylogenomics.</title>
        <authorList>
            <person name="Vandepol N."/>
            <person name="Liber J."/>
            <person name="Desiro A."/>
            <person name="Na H."/>
            <person name="Kennedy M."/>
            <person name="Barry K."/>
            <person name="Grigoriev I.V."/>
            <person name="Miller A.N."/>
            <person name="O'Donnell K."/>
            <person name="Stajich J.E."/>
            <person name="Bonito G."/>
        </authorList>
    </citation>
    <scope>NUCLEOTIDE SEQUENCE</scope>
    <source>
        <strain evidence="5">MES-2147</strain>
    </source>
</reference>
<evidence type="ECO:0008006" key="7">
    <source>
        <dbReference type="Google" id="ProtNLM"/>
    </source>
</evidence>
<evidence type="ECO:0000256" key="3">
    <source>
        <dbReference type="PROSITE-ProRule" id="PRU00023"/>
    </source>
</evidence>
<keyword evidence="2 3" id="KW-0040">ANK repeat</keyword>
<sequence length="228" mass="24951">MSRNIWLAASDGDLEALKTFVEEKGVSVDAQDENGYSVLHAAASYGHKDLIKYLLEKGANVNIQDPDMDTPLFVCETVEIAKMLVEAGADAKHLNGNDMTAAENAEEEEWSEVAYNLREITGVSHPENDVDDLEENISHLLQDDNENSSDSSSDSSNEGSSDDEREKNGKNNSFRGRIETIMNATEADGVNRDEELNTVVTEILTTSGPEGAAALSRELQAQESKQRQ</sequence>
<dbReference type="AlphaFoldDB" id="A0A9P6MB46"/>
<dbReference type="PROSITE" id="PS50088">
    <property type="entry name" value="ANK_REPEAT"/>
    <property type="match status" value="1"/>
</dbReference>
<evidence type="ECO:0000313" key="6">
    <source>
        <dbReference type="Proteomes" id="UP000749646"/>
    </source>
</evidence>
<organism evidence="5 6">
    <name type="scientific">Modicella reniformis</name>
    <dbReference type="NCBI Taxonomy" id="1440133"/>
    <lineage>
        <taxon>Eukaryota</taxon>
        <taxon>Fungi</taxon>
        <taxon>Fungi incertae sedis</taxon>
        <taxon>Mucoromycota</taxon>
        <taxon>Mortierellomycotina</taxon>
        <taxon>Mortierellomycetes</taxon>
        <taxon>Mortierellales</taxon>
        <taxon>Mortierellaceae</taxon>
        <taxon>Modicella</taxon>
    </lineage>
</organism>
<feature type="compositionally biased region" description="Low complexity" evidence="4">
    <location>
        <begin position="148"/>
        <end position="159"/>
    </location>
</feature>
<name>A0A9P6MB46_9FUNG</name>
<proteinExistence type="predicted"/>
<dbReference type="GO" id="GO:0085020">
    <property type="term" value="P:protein K6-linked ubiquitination"/>
    <property type="evidence" value="ECO:0007669"/>
    <property type="project" value="TreeGrafter"/>
</dbReference>
<evidence type="ECO:0000256" key="2">
    <source>
        <dbReference type="ARBA" id="ARBA00023043"/>
    </source>
</evidence>
<keyword evidence="6" id="KW-1185">Reference proteome</keyword>
<dbReference type="EMBL" id="JAAAHW010003228">
    <property type="protein sequence ID" value="KAF9986485.1"/>
    <property type="molecule type" value="Genomic_DNA"/>
</dbReference>
<feature type="repeat" description="ANK" evidence="3">
    <location>
        <begin position="34"/>
        <end position="66"/>
    </location>
</feature>
<dbReference type="PRINTS" id="PR01415">
    <property type="entry name" value="ANKYRIN"/>
</dbReference>
<evidence type="ECO:0000256" key="4">
    <source>
        <dbReference type="SAM" id="MobiDB-lite"/>
    </source>
</evidence>
<dbReference type="PANTHER" id="PTHR24171">
    <property type="entry name" value="ANKYRIN REPEAT DOMAIN-CONTAINING PROTEIN 39-RELATED"/>
    <property type="match status" value="1"/>
</dbReference>
<dbReference type="SUPFAM" id="SSF48403">
    <property type="entry name" value="Ankyrin repeat"/>
    <property type="match status" value="1"/>
</dbReference>
<dbReference type="InterPro" id="IPR036770">
    <property type="entry name" value="Ankyrin_rpt-contain_sf"/>
</dbReference>
<dbReference type="SMART" id="SM00248">
    <property type="entry name" value="ANK"/>
    <property type="match status" value="2"/>
</dbReference>
<evidence type="ECO:0000256" key="1">
    <source>
        <dbReference type="ARBA" id="ARBA00022737"/>
    </source>
</evidence>
<feature type="compositionally biased region" description="Polar residues" evidence="4">
    <location>
        <begin position="219"/>
        <end position="228"/>
    </location>
</feature>
<dbReference type="InterPro" id="IPR002110">
    <property type="entry name" value="Ankyrin_rpt"/>
</dbReference>
<gene>
    <name evidence="5" type="ORF">BGZ65_007456</name>
</gene>
<accession>A0A9P6MB46</accession>
<dbReference type="Pfam" id="PF12796">
    <property type="entry name" value="Ank_2"/>
    <property type="match status" value="1"/>
</dbReference>
<keyword evidence="1" id="KW-0677">Repeat</keyword>
<dbReference type="PANTHER" id="PTHR24171:SF8">
    <property type="entry name" value="BRCA1-ASSOCIATED RING DOMAIN PROTEIN 1"/>
    <property type="match status" value="1"/>
</dbReference>
<feature type="region of interest" description="Disordered" evidence="4">
    <location>
        <begin position="142"/>
        <end position="228"/>
    </location>
</feature>
<dbReference type="GO" id="GO:0004842">
    <property type="term" value="F:ubiquitin-protein transferase activity"/>
    <property type="evidence" value="ECO:0007669"/>
    <property type="project" value="TreeGrafter"/>
</dbReference>
<comment type="caution">
    <text evidence="5">The sequence shown here is derived from an EMBL/GenBank/DDBJ whole genome shotgun (WGS) entry which is preliminary data.</text>
</comment>
<protein>
    <recommendedName>
        <fullName evidence="7">Ankyrin</fullName>
    </recommendedName>
</protein>